<dbReference type="InterPro" id="IPR041569">
    <property type="entry name" value="AAA_lid_3"/>
</dbReference>
<evidence type="ECO:0000259" key="1">
    <source>
        <dbReference type="Pfam" id="PF17862"/>
    </source>
</evidence>
<proteinExistence type="predicted"/>
<keyword evidence="3" id="KW-1185">Reference proteome</keyword>
<feature type="domain" description="AAA ATPase AAA+ lid" evidence="1">
    <location>
        <begin position="24"/>
        <end position="56"/>
    </location>
</feature>
<gene>
    <name evidence="2" type="primary">ftsH</name>
    <name evidence="2" type="ORF">SNAT2548_LOCUS16108</name>
</gene>
<reference evidence="2" key="1">
    <citation type="submission" date="2021-02" db="EMBL/GenBank/DDBJ databases">
        <authorList>
            <person name="Dougan E. K."/>
            <person name="Rhodes N."/>
            <person name="Thang M."/>
            <person name="Chan C."/>
        </authorList>
    </citation>
    <scope>NUCLEOTIDE SEQUENCE</scope>
</reference>
<protein>
    <submittedName>
        <fullName evidence="2">FtsH protein</fullName>
    </submittedName>
</protein>
<evidence type="ECO:0000313" key="3">
    <source>
        <dbReference type="Proteomes" id="UP000604046"/>
    </source>
</evidence>
<comment type="caution">
    <text evidence="2">The sequence shown here is derived from an EMBL/GenBank/DDBJ whole genome shotgun (WGS) entry which is preliminary data.</text>
</comment>
<dbReference type="EMBL" id="CAJNDS010002074">
    <property type="protein sequence ID" value="CAE7306510.1"/>
    <property type="molecule type" value="Genomic_DNA"/>
</dbReference>
<accession>A0A812N7H4</accession>
<sequence length="97" mass="10468">MLARQHVTSHERHQIVAGQGLENHSFSGAELANVVNEAIFLALRDKRSQPSAKDFSNALDRRKAARKFVGSSNGAANGDLSGLGFRMPRAWPKAAVA</sequence>
<name>A0A812N7H4_9DINO</name>
<dbReference type="Proteomes" id="UP000604046">
    <property type="component" value="Unassembled WGS sequence"/>
</dbReference>
<dbReference type="Pfam" id="PF17862">
    <property type="entry name" value="AAA_lid_3"/>
    <property type="match status" value="1"/>
</dbReference>
<organism evidence="2 3">
    <name type="scientific">Symbiodinium natans</name>
    <dbReference type="NCBI Taxonomy" id="878477"/>
    <lineage>
        <taxon>Eukaryota</taxon>
        <taxon>Sar</taxon>
        <taxon>Alveolata</taxon>
        <taxon>Dinophyceae</taxon>
        <taxon>Suessiales</taxon>
        <taxon>Symbiodiniaceae</taxon>
        <taxon>Symbiodinium</taxon>
    </lineage>
</organism>
<evidence type="ECO:0000313" key="2">
    <source>
        <dbReference type="EMBL" id="CAE7306510.1"/>
    </source>
</evidence>
<dbReference type="Gene3D" id="1.10.8.60">
    <property type="match status" value="1"/>
</dbReference>
<dbReference type="AlphaFoldDB" id="A0A812N7H4"/>